<dbReference type="Proteomes" id="UP000789803">
    <property type="component" value="Unassembled WGS sequence"/>
</dbReference>
<evidence type="ECO:0008006" key="4">
    <source>
        <dbReference type="Google" id="ProtNLM"/>
    </source>
</evidence>
<protein>
    <recommendedName>
        <fullName evidence="4">DUF748 domain-containing protein</fullName>
    </recommendedName>
</protein>
<name>A0ABM8Q710_9BACT</name>
<organism evidence="2 3">
    <name type="scientific">Campylobacter majalis</name>
    <dbReference type="NCBI Taxonomy" id="2790656"/>
    <lineage>
        <taxon>Bacteria</taxon>
        <taxon>Pseudomonadati</taxon>
        <taxon>Campylobacterota</taxon>
        <taxon>Epsilonproteobacteria</taxon>
        <taxon>Campylobacterales</taxon>
        <taxon>Campylobacteraceae</taxon>
        <taxon>Campylobacter</taxon>
    </lineage>
</organism>
<dbReference type="EMBL" id="CAJHOF010000008">
    <property type="protein sequence ID" value="CAD7288577.1"/>
    <property type="molecule type" value="Genomic_DNA"/>
</dbReference>
<accession>A0ABM8Q710</accession>
<dbReference type="Pfam" id="PF05359">
    <property type="entry name" value="DUF748"/>
    <property type="match status" value="1"/>
</dbReference>
<evidence type="ECO:0000256" key="1">
    <source>
        <dbReference type="SAM" id="Phobius"/>
    </source>
</evidence>
<keyword evidence="3" id="KW-1185">Reference proteome</keyword>
<dbReference type="RefSeq" id="WP_229932859.1">
    <property type="nucleotide sequence ID" value="NZ_CAJHOF010000008.1"/>
</dbReference>
<sequence length="1131" mass="126377">MRKFYAKYKKLCICFIAFIGFLLFYTLFGFFGVPWILKDIVPKFIADKNATLTIQTAKFNPYKFELNATGINLKTTSDLVSLDAVDAKMNFSKIFAKNINIDIFRLTKPFINIERNSDLGFNFDNFISNDDNNETSSGDSFFNFTLNVFELINGGIRYKDDSLKRPFEAKFNGLNYTIKDINIKNHSIGLHRFATDSNLFESFNWDGGVDLDPLTIYGDIDFNGLNLVKIWQSYMSGSDLNVTNGFVDTKLSYNLSLDDNGIKAKLKDAGIKFHKINLKDQSGLLDLNELSLNNVDINATFANEQNINVKLGGIFVNELVFNEILIKSAEIFDILADVNVNNDLNIKGQVDKLKIDNAATKDINLNTFLVQNIDFNHDLNATNANIANINLDDLSLLTGDFSVKNEKFYINDTDINVTNGFKNFNIDVDKFGLIGFGGNGFNMQITNSGMDFIKLKTELKLDLNNTEISSNLSKIDIGSIDISSNKDKILFLTGASIDEIDFLNNILHIKDINLNKLVYNDEIGGSGLKSINSIVVPKTQKQSNKTTNKQVQNDSDFIVSVENFKILDAKSKIKQTFLNEALNHEINIKNAEILDFSSDFKKPFLLNLKANTGEKIDINLNGKVSLKPLNIDTNTKIILSDLSKLNKIVNQYINGDISGKSEIDAKFKMAKTYNLDAKFNLSNFLLTDKAKDRLASANSLKINSIKLNEKGLSLDKTDLNDAFIKAHLYKDKSLNLANMLKKSQKNDDENLNNKQEDKKSSNNNFVVSISNVALNNMGVDFSDDSLVLPFLFKIRNLNTKIDKIEPNIQTSIISSGVVGSSGSANIDARVDVFDFKKSSEFKLTFKDVELNEVTPYSATFVGRKIDAGTLDLSLDYKINDSKMDGKNELKIDTIVLGDSVEAPDAMSLPLSLAISILKDSNNIIKLNLPVRGDMDNPEFSYGGIIFSAIMQIFTDVVTSPFRLLSSVLGIEGADELADIDFTAGSDEMMHSQATKIQKLKKITDDKKDIELTITPAYDDVVDRLAVQKRLFDRDVAIMASRSSKSHDEIIRQMAAKMFKKPPKDVYNELVKGRQISQSTLENLAKNRAKNLKNAMLKAGISSDQIKLNDKIQKVKAQMDTYVGVPMGIINK</sequence>
<dbReference type="InterPro" id="IPR052894">
    <property type="entry name" value="AsmA-related"/>
</dbReference>
<gene>
    <name evidence="2" type="ORF">LMG7974_01057</name>
</gene>
<reference evidence="2 3" key="1">
    <citation type="submission" date="2020-11" db="EMBL/GenBank/DDBJ databases">
        <authorList>
            <person name="Peeters C."/>
        </authorList>
    </citation>
    <scope>NUCLEOTIDE SEQUENCE [LARGE SCALE GENOMIC DNA]</scope>
    <source>
        <strain evidence="2 3">LMG 7974</strain>
    </source>
</reference>
<feature type="transmembrane region" description="Helical" evidence="1">
    <location>
        <begin position="12"/>
        <end position="37"/>
    </location>
</feature>
<dbReference type="PANTHER" id="PTHR30441">
    <property type="entry name" value="DUF748 DOMAIN-CONTAINING PROTEIN"/>
    <property type="match status" value="1"/>
</dbReference>
<dbReference type="InterPro" id="IPR008023">
    <property type="entry name" value="DUF748"/>
</dbReference>
<keyword evidence="1" id="KW-0472">Membrane</keyword>
<evidence type="ECO:0000313" key="3">
    <source>
        <dbReference type="Proteomes" id="UP000789803"/>
    </source>
</evidence>
<evidence type="ECO:0000313" key="2">
    <source>
        <dbReference type="EMBL" id="CAD7288577.1"/>
    </source>
</evidence>
<proteinExistence type="predicted"/>
<comment type="caution">
    <text evidence="2">The sequence shown here is derived from an EMBL/GenBank/DDBJ whole genome shotgun (WGS) entry which is preliminary data.</text>
</comment>
<dbReference type="PANTHER" id="PTHR30441:SF8">
    <property type="entry name" value="DUF748 DOMAIN-CONTAINING PROTEIN"/>
    <property type="match status" value="1"/>
</dbReference>
<keyword evidence="1" id="KW-0812">Transmembrane</keyword>
<keyword evidence="1" id="KW-1133">Transmembrane helix</keyword>